<evidence type="ECO:0000313" key="1">
    <source>
        <dbReference type="EMBL" id="MBK6300896.1"/>
    </source>
</evidence>
<proteinExistence type="predicted"/>
<dbReference type="EMBL" id="JADIXZ010000004">
    <property type="protein sequence ID" value="MBK6300896.1"/>
    <property type="molecule type" value="Genomic_DNA"/>
</dbReference>
<dbReference type="EMBL" id="JADKGK010000024">
    <property type="protein sequence ID" value="MBL0005254.1"/>
    <property type="molecule type" value="Genomic_DNA"/>
</dbReference>
<dbReference type="InterPro" id="IPR011335">
    <property type="entry name" value="Restrct_endonuc-II-like"/>
</dbReference>
<sequence>MTLTLRAQAALTAAPAGAMISHHTAAKLWGGVVPDTSAVHVSIPPGTSFSRAGVIVHRPHTLPAVGTRRRVRVTRPEETFLACAAYLALVELVVLGDSLVGAGATTAEALITAAAHRRGRGTRLARSAAALVRRGVDSPPETRLRLLLCLAGLPEPEVDHRIYSEVGQLLYRFDLSYPQIKLAIEYDGRHHERDPYRGRDLLRREDLEADGWAFVVVVTEHLNGTPGDVLARVARVMQRRGMPVPRLSERWRQHFSQRERPA</sequence>
<reference evidence="1 3" key="1">
    <citation type="submission" date="2020-10" db="EMBL/GenBank/DDBJ databases">
        <title>Connecting structure to function with the recovery of over 1000 high-quality activated sludge metagenome-assembled genomes encoding full-length rRNA genes using long-read sequencing.</title>
        <authorList>
            <person name="Singleton C.M."/>
            <person name="Petriglieri F."/>
            <person name="Kristensen J.M."/>
            <person name="Kirkegaard R.H."/>
            <person name="Michaelsen T.Y."/>
            <person name="Andersen M.H."/>
            <person name="Karst S.M."/>
            <person name="Dueholm M.S."/>
            <person name="Nielsen P.H."/>
            <person name="Albertsen M."/>
        </authorList>
    </citation>
    <scope>NUCLEOTIDE SEQUENCE [LARGE SCALE GENOMIC DNA]</scope>
    <source>
        <strain evidence="1">AalE_18-Q3-R2-46_BAT3C.188</strain>
        <strain evidence="2">Ribe_18-Q3-R11-54_MAXAC.001</strain>
    </source>
</reference>
<organism evidence="1 3">
    <name type="scientific">Candidatus Phosphoribacter hodrii</name>
    <dbReference type="NCBI Taxonomy" id="2953743"/>
    <lineage>
        <taxon>Bacteria</taxon>
        <taxon>Bacillati</taxon>
        <taxon>Actinomycetota</taxon>
        <taxon>Actinomycetes</taxon>
        <taxon>Micrococcales</taxon>
        <taxon>Dermatophilaceae</taxon>
        <taxon>Candidatus Phosphoribacter</taxon>
    </lineage>
</organism>
<dbReference type="Proteomes" id="UP000886632">
    <property type="component" value="Unassembled WGS sequence"/>
</dbReference>
<comment type="caution">
    <text evidence="1">The sequence shown here is derived from an EMBL/GenBank/DDBJ whole genome shotgun (WGS) entry which is preliminary data.</text>
</comment>
<accession>A0A934X4F7</accession>
<dbReference type="Proteomes" id="UP000718281">
    <property type="component" value="Unassembled WGS sequence"/>
</dbReference>
<protein>
    <recommendedName>
        <fullName evidence="4">DUF559 domain-containing protein</fullName>
    </recommendedName>
</protein>
<evidence type="ECO:0000313" key="3">
    <source>
        <dbReference type="Proteomes" id="UP000718281"/>
    </source>
</evidence>
<gene>
    <name evidence="1" type="ORF">IPF40_07540</name>
    <name evidence="2" type="ORF">IPP00_15195</name>
</gene>
<dbReference type="Gene3D" id="3.40.960.10">
    <property type="entry name" value="VSR Endonuclease"/>
    <property type="match status" value="1"/>
</dbReference>
<dbReference type="SUPFAM" id="SSF52980">
    <property type="entry name" value="Restriction endonuclease-like"/>
    <property type="match status" value="1"/>
</dbReference>
<name>A0A934X4F7_9MICO</name>
<dbReference type="AlphaFoldDB" id="A0A934X4F7"/>
<evidence type="ECO:0008006" key="4">
    <source>
        <dbReference type="Google" id="ProtNLM"/>
    </source>
</evidence>
<evidence type="ECO:0000313" key="2">
    <source>
        <dbReference type="EMBL" id="MBL0005254.1"/>
    </source>
</evidence>